<dbReference type="SFLD" id="SFLDS00003">
    <property type="entry name" value="Haloacid_Dehalogenase"/>
    <property type="match status" value="1"/>
</dbReference>
<evidence type="ECO:0000313" key="2">
    <source>
        <dbReference type="Proteomes" id="UP000175744"/>
    </source>
</evidence>
<accession>A0A1E8EZJ6</accession>
<dbReference type="Pfam" id="PF13419">
    <property type="entry name" value="HAD_2"/>
    <property type="match status" value="1"/>
</dbReference>
<dbReference type="CDD" id="cd07505">
    <property type="entry name" value="HAD_BPGM-like"/>
    <property type="match status" value="1"/>
</dbReference>
<dbReference type="PRINTS" id="PR00413">
    <property type="entry name" value="HADHALOGNASE"/>
</dbReference>
<dbReference type="InterPro" id="IPR023198">
    <property type="entry name" value="PGP-like_dom2"/>
</dbReference>
<protein>
    <submittedName>
        <fullName evidence="1">Phosphorylated carbohydrates phosphatase</fullName>
        <ecNumber evidence="1">3.1.3.-</ecNumber>
    </submittedName>
</protein>
<proteinExistence type="predicted"/>
<gene>
    <name evidence="1" type="ORF">CLOACE_09290</name>
</gene>
<dbReference type="InterPro" id="IPR041492">
    <property type="entry name" value="HAD_2"/>
</dbReference>
<reference evidence="1 2" key="1">
    <citation type="submission" date="2016-06" db="EMBL/GenBank/DDBJ databases">
        <title>Genome sequence of Clostridium acetireducens DSM 10703.</title>
        <authorList>
            <person name="Poehlein A."/>
            <person name="Fluechter S."/>
            <person name="Duerre P."/>
            <person name="Daniel R."/>
        </authorList>
    </citation>
    <scope>NUCLEOTIDE SEQUENCE [LARGE SCALE GENOMIC DNA]</scope>
    <source>
        <strain evidence="1 2">DSM 10703</strain>
    </source>
</reference>
<dbReference type="Gene3D" id="1.10.150.240">
    <property type="entry name" value="Putative phosphatase, domain 2"/>
    <property type="match status" value="1"/>
</dbReference>
<dbReference type="InterPro" id="IPR036412">
    <property type="entry name" value="HAD-like_sf"/>
</dbReference>
<dbReference type="InterPro" id="IPR006439">
    <property type="entry name" value="HAD-SF_hydro_IA"/>
</dbReference>
<evidence type="ECO:0000313" key="1">
    <source>
        <dbReference type="EMBL" id="OFI06587.1"/>
    </source>
</evidence>
<comment type="caution">
    <text evidence="1">The sequence shown here is derived from an EMBL/GenBank/DDBJ whole genome shotgun (WGS) entry which is preliminary data.</text>
</comment>
<dbReference type="STRING" id="1121290.CLAOCE_09290"/>
<dbReference type="PANTHER" id="PTHR18901:SF38">
    <property type="entry name" value="PSEUDOURIDINE-5'-PHOSPHATASE"/>
    <property type="match status" value="1"/>
</dbReference>
<dbReference type="GO" id="GO:0016791">
    <property type="term" value="F:phosphatase activity"/>
    <property type="evidence" value="ECO:0007669"/>
    <property type="project" value="TreeGrafter"/>
</dbReference>
<sequence length="217" mass="24656">MLSNINAAIFDLDGTLIDSLWIWNEIDKQYLKNHNINMPKNLMKNIENLSFDESAQYFKKNFNIKDDICTIKNDWNTMALNYYSNKIKLKPGAKEFLILLKSKGIKLGLSTSNFSNLSNAVLKSNNIYNLFDAITTADEISKNKNSPDIYLLTAKKLKENPKNCIVFEDILSGIISAKSAGMKVVAVHDIFSESHKNSIMKVADKYILEFNDIMKAI</sequence>
<dbReference type="Gene3D" id="3.40.50.1000">
    <property type="entry name" value="HAD superfamily/HAD-like"/>
    <property type="match status" value="1"/>
</dbReference>
<dbReference type="OrthoDB" id="9797743at2"/>
<dbReference type="NCBIfam" id="TIGR01509">
    <property type="entry name" value="HAD-SF-IA-v3"/>
    <property type="match status" value="1"/>
</dbReference>
<dbReference type="Proteomes" id="UP000175744">
    <property type="component" value="Unassembled WGS sequence"/>
</dbReference>
<dbReference type="NCBIfam" id="TIGR01549">
    <property type="entry name" value="HAD-SF-IA-v1"/>
    <property type="match status" value="1"/>
</dbReference>
<keyword evidence="2" id="KW-1185">Reference proteome</keyword>
<keyword evidence="1" id="KW-0378">Hydrolase</keyword>
<dbReference type="PANTHER" id="PTHR18901">
    <property type="entry name" value="2-DEOXYGLUCOSE-6-PHOSPHATE PHOSPHATASE 2"/>
    <property type="match status" value="1"/>
</dbReference>
<dbReference type="InterPro" id="IPR023214">
    <property type="entry name" value="HAD_sf"/>
</dbReference>
<dbReference type="SFLD" id="SFLDG01129">
    <property type="entry name" value="C1.5:_HAD__Beta-PGM__Phosphata"/>
    <property type="match status" value="1"/>
</dbReference>
<name>A0A1E8EZJ6_9CLOT</name>
<dbReference type="AlphaFoldDB" id="A0A1E8EZJ6"/>
<dbReference type="EC" id="3.1.3.-" evidence="1"/>
<dbReference type="SUPFAM" id="SSF56784">
    <property type="entry name" value="HAD-like"/>
    <property type="match status" value="1"/>
</dbReference>
<organism evidence="1 2">
    <name type="scientific">Clostridium acetireducens DSM 10703</name>
    <dbReference type="NCBI Taxonomy" id="1121290"/>
    <lineage>
        <taxon>Bacteria</taxon>
        <taxon>Bacillati</taxon>
        <taxon>Bacillota</taxon>
        <taxon>Clostridia</taxon>
        <taxon>Eubacteriales</taxon>
        <taxon>Clostridiaceae</taxon>
        <taxon>Clostridium</taxon>
    </lineage>
</organism>
<dbReference type="EMBL" id="LZFO01000010">
    <property type="protein sequence ID" value="OFI06587.1"/>
    <property type="molecule type" value="Genomic_DNA"/>
</dbReference>